<keyword evidence="3" id="KW-1185">Reference proteome</keyword>
<dbReference type="InterPro" id="IPR035986">
    <property type="entry name" value="PKD_dom_sf"/>
</dbReference>
<dbReference type="SMART" id="SM00564">
    <property type="entry name" value="PQQ"/>
    <property type="match status" value="8"/>
</dbReference>
<dbReference type="Proteomes" id="UP000541352">
    <property type="component" value="Unassembled WGS sequence"/>
</dbReference>
<dbReference type="Gene3D" id="2.40.128.630">
    <property type="match status" value="1"/>
</dbReference>
<dbReference type="FunFam" id="2.60.40.10:FF:000270">
    <property type="entry name" value="Cell surface protein"/>
    <property type="match status" value="1"/>
</dbReference>
<dbReference type="Pfam" id="PF13360">
    <property type="entry name" value="PQQ_2"/>
    <property type="match status" value="2"/>
</dbReference>
<proteinExistence type="predicted"/>
<dbReference type="CDD" id="cd00146">
    <property type="entry name" value="PKD"/>
    <property type="match status" value="1"/>
</dbReference>
<dbReference type="Pfam" id="PF18911">
    <property type="entry name" value="PKD_4"/>
    <property type="match status" value="1"/>
</dbReference>
<dbReference type="Gene3D" id="2.60.40.10">
    <property type="entry name" value="Immunoglobulins"/>
    <property type="match status" value="2"/>
</dbReference>
<name>A0A7W5ZQX8_9BACT</name>
<feature type="domain" description="PKD" evidence="1">
    <location>
        <begin position="52"/>
        <end position="136"/>
    </location>
</feature>
<gene>
    <name evidence="2" type="ORF">FHS57_006042</name>
</gene>
<dbReference type="InterPro" id="IPR011047">
    <property type="entry name" value="Quinoprotein_ADH-like_sf"/>
</dbReference>
<dbReference type="PROSITE" id="PS50093">
    <property type="entry name" value="PKD"/>
    <property type="match status" value="1"/>
</dbReference>
<dbReference type="InterPro" id="IPR018391">
    <property type="entry name" value="PQQ_b-propeller_rpt"/>
</dbReference>
<evidence type="ECO:0000313" key="2">
    <source>
        <dbReference type="EMBL" id="MBB3842013.1"/>
    </source>
</evidence>
<dbReference type="SUPFAM" id="SSF49299">
    <property type="entry name" value="PKD domain"/>
    <property type="match status" value="1"/>
</dbReference>
<dbReference type="Pfam" id="PF19190">
    <property type="entry name" value="BACON_2"/>
    <property type="match status" value="1"/>
</dbReference>
<organism evidence="2 3">
    <name type="scientific">Runella defluvii</name>
    <dbReference type="NCBI Taxonomy" id="370973"/>
    <lineage>
        <taxon>Bacteria</taxon>
        <taxon>Pseudomonadati</taxon>
        <taxon>Bacteroidota</taxon>
        <taxon>Cytophagia</taxon>
        <taxon>Cytophagales</taxon>
        <taxon>Spirosomataceae</taxon>
        <taxon>Runella</taxon>
    </lineage>
</organism>
<dbReference type="PANTHER" id="PTHR34512">
    <property type="entry name" value="CELL SURFACE PROTEIN"/>
    <property type="match status" value="1"/>
</dbReference>
<dbReference type="InterPro" id="IPR024361">
    <property type="entry name" value="BACON"/>
</dbReference>
<evidence type="ECO:0000259" key="1">
    <source>
        <dbReference type="PROSITE" id="PS50093"/>
    </source>
</evidence>
<protein>
    <submittedName>
        <fullName evidence="2">Outer membrane protein assembly factor BamB</fullName>
    </submittedName>
</protein>
<dbReference type="SUPFAM" id="SSF50998">
    <property type="entry name" value="Quinoprotein alcohol dehydrogenase-like"/>
    <property type="match status" value="2"/>
</dbReference>
<reference evidence="2 3" key="1">
    <citation type="submission" date="2020-08" db="EMBL/GenBank/DDBJ databases">
        <title>Genomic Encyclopedia of Type Strains, Phase IV (KMG-IV): sequencing the most valuable type-strain genomes for metagenomic binning, comparative biology and taxonomic classification.</title>
        <authorList>
            <person name="Goeker M."/>
        </authorList>
    </citation>
    <scope>NUCLEOTIDE SEQUENCE [LARGE SCALE GENOMIC DNA]</scope>
    <source>
        <strain evidence="2 3">DSM 17976</strain>
    </source>
</reference>
<dbReference type="Gene3D" id="2.40.10.480">
    <property type="match status" value="2"/>
</dbReference>
<dbReference type="InterPro" id="IPR013783">
    <property type="entry name" value="Ig-like_fold"/>
</dbReference>
<dbReference type="SMART" id="SM00089">
    <property type="entry name" value="PKD"/>
    <property type="match status" value="1"/>
</dbReference>
<dbReference type="Gene3D" id="2.130.10.10">
    <property type="entry name" value="YVTN repeat-like/Quinoprotein amine dehydrogenase"/>
    <property type="match status" value="1"/>
</dbReference>
<dbReference type="AlphaFoldDB" id="A0A7W5ZQX8"/>
<accession>A0A7W5ZQX8</accession>
<evidence type="ECO:0000313" key="3">
    <source>
        <dbReference type="Proteomes" id="UP000541352"/>
    </source>
</evidence>
<comment type="caution">
    <text evidence="2">The sequence shown here is derived from an EMBL/GenBank/DDBJ whole genome shotgun (WGS) entry which is preliminary data.</text>
</comment>
<dbReference type="EMBL" id="JACIBY010000024">
    <property type="protein sequence ID" value="MBB3842013.1"/>
    <property type="molecule type" value="Genomic_DNA"/>
</dbReference>
<dbReference type="InterPro" id="IPR002372">
    <property type="entry name" value="PQQ_rpt_dom"/>
</dbReference>
<dbReference type="PANTHER" id="PTHR34512:SF30">
    <property type="entry name" value="OUTER MEMBRANE PROTEIN ASSEMBLY FACTOR BAMB"/>
    <property type="match status" value="1"/>
</dbReference>
<dbReference type="InterPro" id="IPR015943">
    <property type="entry name" value="WD40/YVTN_repeat-like_dom_sf"/>
</dbReference>
<dbReference type="CDD" id="cd14948">
    <property type="entry name" value="BACON"/>
    <property type="match status" value="1"/>
</dbReference>
<dbReference type="InterPro" id="IPR022409">
    <property type="entry name" value="PKD/Chitinase_dom"/>
</dbReference>
<dbReference type="InterPro" id="IPR000601">
    <property type="entry name" value="PKD_dom"/>
</dbReference>
<dbReference type="RefSeq" id="WP_183980063.1">
    <property type="nucleotide sequence ID" value="NZ_JACIBY010000024.1"/>
</dbReference>
<sequence>MKQPPLRGYSISIFRLFIMVKKSQFKIFIFLYFLVGCTSSNKSVVSPQLEALTASFTVSQANPKLNETITFKDESKGNPTSWTWDFGDGTTSTQQNPTKSYAKLGAYTVKLTVSKTGVASQSATKNITVTASVLTLSLNTQNVVATANTASITLTANNSWTASSNSTWLKVSPISGNAGTNTVINFTVDANTTTNSRTGIVTFASGGLTQTYTLTQAGASIVSQGGTLYIATDQGDYASNAALFAIDINTGSIKWRFKTDTPSETFASPTASNGIVYFGNNDRIFALDAQNGNIKWKFSTGGEIISSPLVIDNVIYFGNTDRKFYALDANTGTKKWEFVTGRPITSSPTVSNGMVYFGCGSLYALDVNTGLKKWEFLSDDLSFLDSSPTVVNGTLYIGASGIRGEDGKIFAIDGLKGIKKWDLAIGSISSSPTVVNNIIYVGSQNNKVYAIDAVTGLKRWEFLTNGSIGSSSPSVKNNLVYIGSLRDKFYALDASNGSKKWEVPSPTFINQSSPTIAEGVVYIHHGVWISAFDALTGVKKWTGNLGSSNDSSPCVVTSDGKVYHSGISGYPDN</sequence>